<reference evidence="8" key="1">
    <citation type="submission" date="2015-08" db="EMBL/GenBank/DDBJ databases">
        <title>Genome sequencing project for genomic taxonomy and phylogenomics of Bacillus-like bacteria.</title>
        <authorList>
            <person name="Liu B."/>
            <person name="Wang J."/>
            <person name="Zhu Y."/>
            <person name="Liu G."/>
            <person name="Chen Q."/>
            <person name="Chen Z."/>
            <person name="Lan J."/>
            <person name="Che J."/>
            <person name="Ge C."/>
            <person name="Shi H."/>
            <person name="Pan Z."/>
            <person name="Liu X."/>
        </authorList>
    </citation>
    <scope>NUCLEOTIDE SEQUENCE [LARGE SCALE GENOMIC DNA]</scope>
    <source>
        <strain evidence="8">FJAT-4402</strain>
    </source>
</reference>
<dbReference type="NCBIfam" id="TIGR01575">
    <property type="entry name" value="rimI"/>
    <property type="match status" value="1"/>
</dbReference>
<comment type="similarity">
    <text evidence="1 5">Belongs to the acetyltransferase family. RimI subfamily.</text>
</comment>
<comment type="subcellular location">
    <subcellularLocation>
        <location evidence="5">Cytoplasm</location>
    </subcellularLocation>
</comment>
<proteinExistence type="inferred from homology"/>
<comment type="function">
    <text evidence="5">Acetylates the N-terminal alanine of ribosomal protein bS18.</text>
</comment>
<dbReference type="AlphaFoldDB" id="A0A0M4FKF1"/>
<dbReference type="STRING" id="1441095.AM592_21680"/>
<keyword evidence="4" id="KW-0012">Acyltransferase</keyword>
<dbReference type="RefSeq" id="WP_053605697.1">
    <property type="nucleotide sequence ID" value="NZ_CP012600.1"/>
</dbReference>
<sequence>MDTQLMIRYMEVKDIDEVYHIERSSFTTPWKKESFYHELYHNQYAHYLVLEKDNRVIGYCGIWIIIDNAQITNIAILKEYRGKYYGEELLKTAIRVCKQKGAKQLSLEVRVTNYPAQGLYRKLGFLPGGIRKNYYTDNGEDAYVMWVKLNGE</sequence>
<dbReference type="Proteomes" id="UP000067625">
    <property type="component" value="Chromosome"/>
</dbReference>
<reference evidence="7 8" key="2">
    <citation type="journal article" date="2016" name="Int. J. Syst. Evol. Microbiol.">
        <title>Bacillus gobiensis sp. nov., isolated from a soil sample.</title>
        <authorList>
            <person name="Liu B."/>
            <person name="Liu G.H."/>
            <person name="Cetin S."/>
            <person name="Schumann P."/>
            <person name="Pan Z.Z."/>
            <person name="Chen Q.Q."/>
        </authorList>
    </citation>
    <scope>NUCLEOTIDE SEQUENCE [LARGE SCALE GENOMIC DNA]</scope>
    <source>
        <strain evidence="7 8">FJAT-4402</strain>
    </source>
</reference>
<dbReference type="CDD" id="cd04301">
    <property type="entry name" value="NAT_SF"/>
    <property type="match status" value="1"/>
</dbReference>
<evidence type="ECO:0000256" key="3">
    <source>
        <dbReference type="ARBA" id="ARBA00022679"/>
    </source>
</evidence>
<dbReference type="InterPro" id="IPR000182">
    <property type="entry name" value="GNAT_dom"/>
</dbReference>
<evidence type="ECO:0000256" key="4">
    <source>
        <dbReference type="ARBA" id="ARBA00023315"/>
    </source>
</evidence>
<evidence type="ECO:0000259" key="6">
    <source>
        <dbReference type="PROSITE" id="PS51186"/>
    </source>
</evidence>
<protein>
    <recommendedName>
        <fullName evidence="5">[Ribosomal protein bS18]-alanine N-acetyltransferase</fullName>
        <ecNumber evidence="5">2.3.1.266</ecNumber>
    </recommendedName>
</protein>
<dbReference type="SUPFAM" id="SSF55729">
    <property type="entry name" value="Acyl-CoA N-acyltransferases (Nat)"/>
    <property type="match status" value="1"/>
</dbReference>
<dbReference type="Gene3D" id="3.40.630.30">
    <property type="match status" value="1"/>
</dbReference>
<dbReference type="InterPro" id="IPR006464">
    <property type="entry name" value="AcTrfase_RimI/Ard1"/>
</dbReference>
<evidence type="ECO:0000313" key="8">
    <source>
        <dbReference type="Proteomes" id="UP000067625"/>
    </source>
</evidence>
<comment type="catalytic activity">
    <reaction evidence="5">
        <text>N-terminal L-alanyl-[ribosomal protein bS18] + acetyl-CoA = N-terminal N(alpha)-acetyl-L-alanyl-[ribosomal protein bS18] + CoA + H(+)</text>
        <dbReference type="Rhea" id="RHEA:43756"/>
        <dbReference type="Rhea" id="RHEA-COMP:10676"/>
        <dbReference type="Rhea" id="RHEA-COMP:10677"/>
        <dbReference type="ChEBI" id="CHEBI:15378"/>
        <dbReference type="ChEBI" id="CHEBI:57287"/>
        <dbReference type="ChEBI" id="CHEBI:57288"/>
        <dbReference type="ChEBI" id="CHEBI:64718"/>
        <dbReference type="ChEBI" id="CHEBI:83683"/>
        <dbReference type="EC" id="2.3.1.266"/>
    </reaction>
</comment>
<evidence type="ECO:0000256" key="5">
    <source>
        <dbReference type="RuleBase" id="RU363094"/>
    </source>
</evidence>
<dbReference type="PROSITE" id="PS51186">
    <property type="entry name" value="GNAT"/>
    <property type="match status" value="1"/>
</dbReference>
<keyword evidence="3 7" id="KW-0808">Transferase</keyword>
<dbReference type="EMBL" id="CP012600">
    <property type="protein sequence ID" value="ALC83824.1"/>
    <property type="molecule type" value="Genomic_DNA"/>
</dbReference>
<evidence type="ECO:0000256" key="2">
    <source>
        <dbReference type="ARBA" id="ARBA00022490"/>
    </source>
</evidence>
<dbReference type="GO" id="GO:0005737">
    <property type="term" value="C:cytoplasm"/>
    <property type="evidence" value="ECO:0007669"/>
    <property type="project" value="UniProtKB-SubCell"/>
</dbReference>
<dbReference type="GO" id="GO:0008999">
    <property type="term" value="F:protein-N-terminal-alanine acetyltransferase activity"/>
    <property type="evidence" value="ECO:0007669"/>
    <property type="project" value="UniProtKB-EC"/>
</dbReference>
<dbReference type="EC" id="2.3.1.266" evidence="5"/>
<dbReference type="InterPro" id="IPR050680">
    <property type="entry name" value="YpeA/RimI_acetyltransf"/>
</dbReference>
<dbReference type="InterPro" id="IPR016181">
    <property type="entry name" value="Acyl_CoA_acyltransferase"/>
</dbReference>
<name>A0A0M4FKF1_9BACI</name>
<keyword evidence="2 5" id="KW-0963">Cytoplasm</keyword>
<keyword evidence="8" id="KW-1185">Reference proteome</keyword>
<dbReference type="PANTHER" id="PTHR43420">
    <property type="entry name" value="ACETYLTRANSFERASE"/>
    <property type="match status" value="1"/>
</dbReference>
<organism evidence="7 8">
    <name type="scientific">Bacillus gobiensis</name>
    <dbReference type="NCBI Taxonomy" id="1441095"/>
    <lineage>
        <taxon>Bacteria</taxon>
        <taxon>Bacillati</taxon>
        <taxon>Bacillota</taxon>
        <taxon>Bacilli</taxon>
        <taxon>Bacillales</taxon>
        <taxon>Bacillaceae</taxon>
        <taxon>Bacillus</taxon>
    </lineage>
</organism>
<feature type="domain" description="N-acetyltransferase" evidence="6">
    <location>
        <begin position="5"/>
        <end position="150"/>
    </location>
</feature>
<evidence type="ECO:0000313" key="7">
    <source>
        <dbReference type="EMBL" id="ALC83824.1"/>
    </source>
</evidence>
<accession>A0A0M4FKF1</accession>
<dbReference type="OrthoDB" id="9794566at2"/>
<dbReference type="Pfam" id="PF00583">
    <property type="entry name" value="Acetyltransf_1"/>
    <property type="match status" value="1"/>
</dbReference>
<dbReference type="PATRIC" id="fig|1441095.3.peg.4788"/>
<dbReference type="PANTHER" id="PTHR43420:SF44">
    <property type="entry name" value="ACETYLTRANSFERASE YPEA"/>
    <property type="match status" value="1"/>
</dbReference>
<gene>
    <name evidence="7" type="ORF">AM592_21680</name>
</gene>
<evidence type="ECO:0000256" key="1">
    <source>
        <dbReference type="ARBA" id="ARBA00005395"/>
    </source>
</evidence>